<dbReference type="AlphaFoldDB" id="A0AAW2BFQ4"/>
<organism evidence="2 3">
    <name type="scientific">Lithocarpus litseifolius</name>
    <dbReference type="NCBI Taxonomy" id="425828"/>
    <lineage>
        <taxon>Eukaryota</taxon>
        <taxon>Viridiplantae</taxon>
        <taxon>Streptophyta</taxon>
        <taxon>Embryophyta</taxon>
        <taxon>Tracheophyta</taxon>
        <taxon>Spermatophyta</taxon>
        <taxon>Magnoliopsida</taxon>
        <taxon>eudicotyledons</taxon>
        <taxon>Gunneridae</taxon>
        <taxon>Pentapetalae</taxon>
        <taxon>rosids</taxon>
        <taxon>fabids</taxon>
        <taxon>Fagales</taxon>
        <taxon>Fagaceae</taxon>
        <taxon>Lithocarpus</taxon>
    </lineage>
</organism>
<dbReference type="InterPro" id="IPR006580">
    <property type="entry name" value="Znf_TTF"/>
</dbReference>
<keyword evidence="3" id="KW-1185">Reference proteome</keyword>
<dbReference type="Pfam" id="PF14291">
    <property type="entry name" value="DUF4371"/>
    <property type="match status" value="2"/>
</dbReference>
<dbReference type="SMART" id="SM00597">
    <property type="entry name" value="ZnF_TTF"/>
    <property type="match status" value="1"/>
</dbReference>
<name>A0AAW2BFQ4_9ROSI</name>
<comment type="caution">
    <text evidence="2">The sequence shown here is derived from an EMBL/GenBank/DDBJ whole genome shotgun (WGS) entry which is preliminary data.</text>
</comment>
<dbReference type="InterPro" id="IPR008906">
    <property type="entry name" value="HATC_C_dom"/>
</dbReference>
<proteinExistence type="predicted"/>
<evidence type="ECO:0000259" key="1">
    <source>
        <dbReference type="SMART" id="SM00597"/>
    </source>
</evidence>
<dbReference type="EMBL" id="JAZDWU010000012">
    <property type="protein sequence ID" value="KAK9984253.1"/>
    <property type="molecule type" value="Genomic_DNA"/>
</dbReference>
<dbReference type="GO" id="GO:0046983">
    <property type="term" value="F:protein dimerization activity"/>
    <property type="evidence" value="ECO:0007669"/>
    <property type="project" value="InterPro"/>
</dbReference>
<dbReference type="InterPro" id="IPR012337">
    <property type="entry name" value="RNaseH-like_sf"/>
</dbReference>
<dbReference type="Pfam" id="PF05699">
    <property type="entry name" value="Dimer_Tnp_hAT"/>
    <property type="match status" value="1"/>
</dbReference>
<evidence type="ECO:0000313" key="3">
    <source>
        <dbReference type="Proteomes" id="UP001459277"/>
    </source>
</evidence>
<evidence type="ECO:0000313" key="2">
    <source>
        <dbReference type="EMBL" id="KAK9984253.1"/>
    </source>
</evidence>
<accession>A0AAW2BFQ4</accession>
<dbReference type="PANTHER" id="PTHR11697">
    <property type="entry name" value="GENERAL TRANSCRIPTION FACTOR 2-RELATED ZINC FINGER PROTEIN"/>
    <property type="match status" value="1"/>
</dbReference>
<dbReference type="InterPro" id="IPR025398">
    <property type="entry name" value="DUF4371"/>
</dbReference>
<reference evidence="2 3" key="1">
    <citation type="submission" date="2024-01" db="EMBL/GenBank/DDBJ databases">
        <title>A telomere-to-telomere, gap-free genome of sweet tea (Lithocarpus litseifolius).</title>
        <authorList>
            <person name="Zhou J."/>
        </authorList>
    </citation>
    <scope>NUCLEOTIDE SEQUENCE [LARGE SCALE GENOMIC DNA]</scope>
    <source>
        <strain evidence="2">Zhou-2022a</strain>
        <tissue evidence="2">Leaf</tissue>
    </source>
</reference>
<dbReference type="SUPFAM" id="SSF53098">
    <property type="entry name" value="Ribonuclease H-like"/>
    <property type="match status" value="1"/>
</dbReference>
<dbReference type="InterPro" id="IPR055298">
    <property type="entry name" value="AtLOH3-like"/>
</dbReference>
<dbReference type="Proteomes" id="UP001459277">
    <property type="component" value="Unassembled WGS sequence"/>
</dbReference>
<sequence length="776" mass="88163">MIGDGMLNTATIGNGMLNTAMDLWENGGNLVLSKTDLRENGDDLTARSSEIGSVTARRRSSFRVTSDRSRPPPLRLRVVDSSSLTARLLPARLLRTVRCFLPQALKGQCACVLSGVGFISPVQDSSSSSKRIRVDFDLENLPSDPGLRQKISSYHPNNHDEIRRYYLAKGPCQPVHDYPISHFSGKPRRFRSEWYVDRNWLEYSIDKDAAFCFYCYLFGQDVGKQGGGDTFITKGFKLWNQLAKLESHVRGVNSAHNHAVKKSEDLLKEKQHIQSVLVKQSNQDKLDYRVQLNAIVDCIRFILCRGLAFRGHDESQVLQRVPKNCKLTHSDIQKDIVNAIARETSKVIIKDLENGFFSILVDESRDISVKEQMSLVLRYVNKKGIIIERFLGVVHVASTTALSLKNAIECLLCEHNLSLSNLRGQGYDGASNMQGDINGLKTLILKENNSAFYVHCFAHQLQLTLVAVAKNHINIAEFFYVVSNLVTVVGGSCKRRDALRDAQFAKIREDLENGVRRSGQGLNQETNLKRPGDTCWGSYYGTILNLILMFSAVVDVLEIIEEDGLSDQKVEARSIMRRPRRNTQQNTNLHHYRAELFYTVIDMQLQELNNRFSEANTDLLRCMACLNPSNSFVAFDKEKLIRLAKFYPSDFLGTDILALDSQLQNYIFDMRSNDLFLELQGVSELAEKLVSTRKHETYPLVYLLVKLALTLPVATATVERSFSAMKYVKNELRNRMGDRFMNDCLVVYIEKDVACSIDNETIMQRFQDMKTRRRQL</sequence>
<gene>
    <name evidence="2" type="ORF">SO802_033778</name>
</gene>
<feature type="domain" description="TTF-type" evidence="1">
    <location>
        <begin position="186"/>
        <end position="279"/>
    </location>
</feature>
<protein>
    <recommendedName>
        <fullName evidence="1">TTF-type domain-containing protein</fullName>
    </recommendedName>
</protein>
<dbReference type="PANTHER" id="PTHR11697:SF230">
    <property type="entry name" value="ZINC FINGER, MYM DOMAIN CONTAINING 1"/>
    <property type="match status" value="1"/>
</dbReference>